<keyword evidence="3" id="KW-1185">Reference proteome</keyword>
<evidence type="ECO:0000313" key="2">
    <source>
        <dbReference type="EMBL" id="KAJ4501742.1"/>
    </source>
</evidence>
<feature type="compositionally biased region" description="Low complexity" evidence="1">
    <location>
        <begin position="1507"/>
        <end position="1521"/>
    </location>
</feature>
<feature type="compositionally biased region" description="Low complexity" evidence="1">
    <location>
        <begin position="447"/>
        <end position="459"/>
    </location>
</feature>
<feature type="region of interest" description="Disordered" evidence="1">
    <location>
        <begin position="871"/>
        <end position="990"/>
    </location>
</feature>
<feature type="compositionally biased region" description="Low complexity" evidence="1">
    <location>
        <begin position="1545"/>
        <end position="1562"/>
    </location>
</feature>
<dbReference type="Proteomes" id="UP001150217">
    <property type="component" value="Unassembled WGS sequence"/>
</dbReference>
<protein>
    <recommendedName>
        <fullName evidence="4">Proteophosphoglycan ppg4</fullName>
    </recommendedName>
</protein>
<feature type="compositionally biased region" description="Polar residues" evidence="1">
    <location>
        <begin position="498"/>
        <end position="508"/>
    </location>
</feature>
<feature type="compositionally biased region" description="Polar residues" evidence="1">
    <location>
        <begin position="1046"/>
        <end position="1069"/>
    </location>
</feature>
<feature type="compositionally biased region" description="Low complexity" evidence="1">
    <location>
        <begin position="1623"/>
        <end position="1633"/>
    </location>
</feature>
<feature type="compositionally biased region" description="Polar residues" evidence="1">
    <location>
        <begin position="1640"/>
        <end position="1666"/>
    </location>
</feature>
<feature type="compositionally biased region" description="Low complexity" evidence="1">
    <location>
        <begin position="1390"/>
        <end position="1405"/>
    </location>
</feature>
<feature type="compositionally biased region" description="Low complexity" evidence="1">
    <location>
        <begin position="589"/>
        <end position="603"/>
    </location>
</feature>
<feature type="compositionally biased region" description="Polar residues" evidence="1">
    <location>
        <begin position="1472"/>
        <end position="1506"/>
    </location>
</feature>
<feature type="compositionally biased region" description="Basic and acidic residues" evidence="1">
    <location>
        <begin position="748"/>
        <end position="760"/>
    </location>
</feature>
<feature type="compositionally biased region" description="Basic and acidic residues" evidence="1">
    <location>
        <begin position="873"/>
        <end position="910"/>
    </location>
</feature>
<sequence length="1717" mass="183969">MASGPPTNARVNPARTRPDIGFGQRIRNGTADSNSARPSPAPARKTSFTQATASRISPNPASSPIQRPVQSLTPASPSRSTYNSQNDPKITTRLLSSSKQTPSTRSPTTSSPSRIARPRAISTTLPSTPTVLPSRLRTMSSINPGMKLQRSSPTPAGTKFPNTSSTYSAAPRTSISLTPSPRPQSRPTTRPNVKSRITPAHTKPVDDCTGRHNLVSGRGSGLEAEQKRKTQPAQPSQNAKSENADSNDSGDPEDLGLSPTEVTVLKSVWEDFPVNTDASFDPGGSSTVDRTAVKSGYGSIFGFNMVPKSRNSFAVTEGSSEDRSQSASSIGSTLSHFSLVSTKTVAAGPPSPVNPPTLQTTPQYPSSTTTQSSSPSVEVTHPASIAALEFPSEHSMLQSSFAPLSQSSSLSPDSLDVYAAVQYLRTRVSTSALRSGAPSGNADATASTSRVSGSTSRVSLHATAHPTPKLTASAHVNPSTRVSPGSSRASSTAKGSSPLQAKDSNVSVPKTRMAPVATTPEYPPTPLHTDGTVVHRATSRTEGSTNHIHPTELSSMMDVMTSPSSYDMPSSHSFPEASYGQRYTSNTSLMSSDISPSSPFSLPVDSPVHSYSPPASSPPTVNLKRLLSKPAPTGNSSASESESGVITTKSRPVRRIERIDEKNEKQRIEAFSRGRAIESDAECTPPFGNSRERDRARKMEWEAERRLLKERALSHSRPTTSQSTDSSQSKERKGFGGLVRSASWSRTRGPEGTDKAEKKTRNTLKRHPSATSVASPSDASQMKEFPYSSFAPAYTGSILPATRPAPSSGSLLPPAAGLSSSRGSSPTPQDKRRSLIPHSALLKQGLAGISSDDGVTSSGTTPAKEIMIAYKQQQEREKKRERERNERAREKQREKELWQQEDDRQQRALKDQPSPSHYDQSNSLTTSRSQSIFVRDVPSAGMQIHPRERSSSVPNSGAASMIHDSSHLAQSSDQSPSRPEKLLNEARSFDEEPSQPYYTVLGSSKRVVAAEGVKIEDTFFPDFSLSTSNLVEGISSSMGVSLGLGQPSSSPQSEIPRPSTQTWERSASVTVGKPSKTSGAFGIGIGKTLSRKMSGRLGAPKRGPSLDISPLSNTPTLPVHEHGMPSLHERRVMPKNENRTSGSRGDKRSLRLSIDDYATTKGAISPPKKSPAIHRPVLTQDGEFRTSLLKSSLTSSPQPSPTSSSSHSGGKNKIWNLMKRISTGGLRDNYRDNGASLPTSPLPPPPPVPALPKDLSVYSKEMTQKGGEDVTEGLHKRNVTSTTIHSPYGKLSSAGSIKAPMIPSTSTRSGTATRSSSPISSSDIGSSKFFNRSQSQRSSSSSYGEQIPPVPTAPGKTFQLQQHILPPSELYQLHLNLERNKDDPNARPLNSSNSTNYSHSLSSLNTSISHSRSQVNLKLQTQTQQKPALAEEWTIIPTPKEEKAGFSLPVPRRRTGSDNIDEVGSRRPPTAYESSRSPSPTIAQFSTENTINSLTSVSSPSRQTKPSGSALTSTSTDASSAYRESASAGSRFSSLPVIPSKSPRRAASASSASLTSSGRTWSPAIPPLPTPHVTTSVSGHQRPQEEYVKPDADSPSRRGMRKSFGFSSPSESSSHNYIRKRTISSSSRPTTSPADYHPLTTAQIRTTSRLPRSENSQRPNARTSGPLSAKEKDDKWDDLLERSKRAGGTLHLNGGLDGLDSDRLRFSVNDSEDEHDL</sequence>
<feature type="region of interest" description="Disordered" evidence="1">
    <location>
        <begin position="1380"/>
        <end position="1405"/>
    </location>
</feature>
<feature type="compositionally biased region" description="Basic and acidic residues" evidence="1">
    <location>
        <begin position="1582"/>
        <end position="1596"/>
    </location>
</feature>
<feature type="compositionally biased region" description="Polar residues" evidence="1">
    <location>
        <begin position="633"/>
        <end position="650"/>
    </location>
</feature>
<gene>
    <name evidence="2" type="ORF">C8R41DRAFT_913022</name>
</gene>
<feature type="compositionally biased region" description="Low complexity" evidence="1">
    <location>
        <begin position="485"/>
        <end position="497"/>
    </location>
</feature>
<name>A0ABQ8VZC9_9AGAR</name>
<feature type="region of interest" description="Disordered" evidence="1">
    <location>
        <begin position="589"/>
        <end position="781"/>
    </location>
</feature>
<feature type="region of interest" description="Disordered" evidence="1">
    <location>
        <begin position="1189"/>
        <end position="1213"/>
    </location>
</feature>
<feature type="region of interest" description="Disordered" evidence="1">
    <location>
        <begin position="430"/>
        <end position="530"/>
    </location>
</feature>
<feature type="region of interest" description="Disordered" evidence="1">
    <location>
        <begin position="1"/>
        <end position="258"/>
    </location>
</feature>
<accession>A0ABQ8VZC9</accession>
<feature type="compositionally biased region" description="Basic and acidic residues" evidence="1">
    <location>
        <begin position="1262"/>
        <end position="1275"/>
    </location>
</feature>
<feature type="compositionally biased region" description="Low complexity" evidence="1">
    <location>
        <begin position="1603"/>
        <end position="1614"/>
    </location>
</feature>
<feature type="compositionally biased region" description="Basic and acidic residues" evidence="1">
    <location>
        <begin position="1119"/>
        <end position="1149"/>
    </location>
</feature>
<evidence type="ECO:0000256" key="1">
    <source>
        <dbReference type="SAM" id="MobiDB-lite"/>
    </source>
</evidence>
<feature type="compositionally biased region" description="Polar residues" evidence="1">
    <location>
        <begin position="46"/>
        <end position="95"/>
    </location>
</feature>
<feature type="compositionally biased region" description="Low complexity" evidence="1">
    <location>
        <begin position="1304"/>
        <end position="1342"/>
    </location>
</feature>
<feature type="compositionally biased region" description="Low complexity" evidence="1">
    <location>
        <begin position="1189"/>
        <end position="1208"/>
    </location>
</feature>
<proteinExistence type="predicted"/>
<feature type="compositionally biased region" description="Low complexity" evidence="1">
    <location>
        <begin position="176"/>
        <end position="191"/>
    </location>
</feature>
<feature type="compositionally biased region" description="Low complexity" evidence="1">
    <location>
        <begin position="804"/>
        <end position="821"/>
    </location>
</feature>
<feature type="region of interest" description="Disordered" evidence="1">
    <location>
        <begin position="1092"/>
        <end position="1152"/>
    </location>
</feature>
<feature type="compositionally biased region" description="Pro residues" evidence="1">
    <location>
        <begin position="1240"/>
        <end position="1250"/>
    </location>
</feature>
<feature type="region of interest" description="Disordered" evidence="1">
    <location>
        <begin position="1225"/>
        <end position="1355"/>
    </location>
</feature>
<feature type="compositionally biased region" description="Polar residues" evidence="1">
    <location>
        <begin position="1"/>
        <end position="10"/>
    </location>
</feature>
<evidence type="ECO:0000313" key="3">
    <source>
        <dbReference type="Proteomes" id="UP001150217"/>
    </source>
</evidence>
<feature type="compositionally biased region" description="Polar residues" evidence="1">
    <location>
        <begin position="913"/>
        <end position="932"/>
    </location>
</feature>
<feature type="compositionally biased region" description="Polar residues" evidence="1">
    <location>
        <begin position="474"/>
        <end position="484"/>
    </location>
</feature>
<feature type="compositionally biased region" description="Polar residues" evidence="1">
    <location>
        <begin position="1572"/>
        <end position="1581"/>
    </location>
</feature>
<feature type="compositionally biased region" description="Polar residues" evidence="1">
    <location>
        <begin position="967"/>
        <end position="977"/>
    </location>
</feature>
<dbReference type="EMBL" id="JANVFT010000001">
    <property type="protein sequence ID" value="KAJ4501742.1"/>
    <property type="molecule type" value="Genomic_DNA"/>
</dbReference>
<reference evidence="2" key="1">
    <citation type="submission" date="2022-08" db="EMBL/GenBank/DDBJ databases">
        <title>A Global Phylogenomic Analysis of the Shiitake Genus Lentinula.</title>
        <authorList>
            <consortium name="DOE Joint Genome Institute"/>
            <person name="Sierra-Patev S."/>
            <person name="Min B."/>
            <person name="Naranjo-Ortiz M."/>
            <person name="Looney B."/>
            <person name="Konkel Z."/>
            <person name="Slot J.C."/>
            <person name="Sakamoto Y."/>
            <person name="Steenwyk J.L."/>
            <person name="Rokas A."/>
            <person name="Carro J."/>
            <person name="Camarero S."/>
            <person name="Ferreira P."/>
            <person name="Molpeceres G."/>
            <person name="Ruiz-Duenas F.J."/>
            <person name="Serrano A."/>
            <person name="Henrissat B."/>
            <person name="Drula E."/>
            <person name="Hughes K.W."/>
            <person name="Mata J.L."/>
            <person name="Ishikawa N.K."/>
            <person name="Vargas-Isla R."/>
            <person name="Ushijima S."/>
            <person name="Smith C.A."/>
            <person name="Ahrendt S."/>
            <person name="Andreopoulos W."/>
            <person name="He G."/>
            <person name="Labutti K."/>
            <person name="Lipzen A."/>
            <person name="Ng V."/>
            <person name="Riley R."/>
            <person name="Sandor L."/>
            <person name="Barry K."/>
            <person name="Martinez A.T."/>
            <person name="Xiao Y."/>
            <person name="Gibbons J.G."/>
            <person name="Terashima K."/>
            <person name="Grigoriev I.V."/>
            <person name="Hibbett D.S."/>
        </authorList>
    </citation>
    <scope>NUCLEOTIDE SEQUENCE</scope>
    <source>
        <strain evidence="2">RHP3577 ss4</strain>
    </source>
</reference>
<feature type="compositionally biased region" description="Basic and acidic residues" evidence="1">
    <location>
        <begin position="654"/>
        <end position="678"/>
    </location>
</feature>
<comment type="caution">
    <text evidence="2">The sequence shown here is derived from an EMBL/GenBank/DDBJ whole genome shotgun (WGS) entry which is preliminary data.</text>
</comment>
<feature type="compositionally biased region" description="Low complexity" evidence="1">
    <location>
        <begin position="96"/>
        <end position="136"/>
    </location>
</feature>
<feature type="compositionally biased region" description="Basic and acidic residues" evidence="1">
    <location>
        <begin position="978"/>
        <end position="990"/>
    </location>
</feature>
<feature type="compositionally biased region" description="Basic and acidic residues" evidence="1">
    <location>
        <begin position="690"/>
        <end position="713"/>
    </location>
</feature>
<evidence type="ECO:0008006" key="4">
    <source>
        <dbReference type="Google" id="ProtNLM"/>
    </source>
</evidence>
<feature type="compositionally biased region" description="Polar residues" evidence="1">
    <location>
        <begin position="231"/>
        <end position="247"/>
    </location>
</feature>
<feature type="compositionally biased region" description="Low complexity" evidence="1">
    <location>
        <begin position="356"/>
        <end position="376"/>
    </location>
</feature>
<feature type="region of interest" description="Disordered" evidence="1">
    <location>
        <begin position="1043"/>
        <end position="1075"/>
    </location>
</feature>
<feature type="region of interest" description="Disordered" evidence="1">
    <location>
        <begin position="1440"/>
        <end position="1717"/>
    </location>
</feature>
<feature type="compositionally biased region" description="Polar residues" evidence="1">
    <location>
        <begin position="769"/>
        <end position="780"/>
    </location>
</feature>
<feature type="compositionally biased region" description="Polar residues" evidence="1">
    <location>
        <begin position="137"/>
        <end position="175"/>
    </location>
</feature>
<organism evidence="2 3">
    <name type="scientific">Lentinula lateritia</name>
    <dbReference type="NCBI Taxonomy" id="40482"/>
    <lineage>
        <taxon>Eukaryota</taxon>
        <taxon>Fungi</taxon>
        <taxon>Dikarya</taxon>
        <taxon>Basidiomycota</taxon>
        <taxon>Agaricomycotina</taxon>
        <taxon>Agaricomycetes</taxon>
        <taxon>Agaricomycetidae</taxon>
        <taxon>Agaricales</taxon>
        <taxon>Marasmiineae</taxon>
        <taxon>Omphalotaceae</taxon>
        <taxon>Lentinula</taxon>
    </lineage>
</organism>
<feature type="region of interest" description="Disordered" evidence="1">
    <location>
        <begin position="345"/>
        <end position="380"/>
    </location>
</feature>
<feature type="region of interest" description="Disordered" evidence="1">
    <location>
        <begin position="804"/>
        <end position="832"/>
    </location>
</feature>
<feature type="compositionally biased region" description="Basic and acidic residues" evidence="1">
    <location>
        <begin position="1669"/>
        <end position="1684"/>
    </location>
</feature>